<comment type="caution">
    <text evidence="1">The sequence shown here is derived from an EMBL/GenBank/DDBJ whole genome shotgun (WGS) entry which is preliminary data.</text>
</comment>
<dbReference type="EMBL" id="BGPR01007800">
    <property type="protein sequence ID" value="GBN29603.1"/>
    <property type="molecule type" value="Genomic_DNA"/>
</dbReference>
<reference evidence="1 2" key="1">
    <citation type="journal article" date="2019" name="Sci. Rep.">
        <title>Orb-weaving spider Araneus ventricosus genome elucidates the spidroin gene catalogue.</title>
        <authorList>
            <person name="Kono N."/>
            <person name="Nakamura H."/>
            <person name="Ohtoshi R."/>
            <person name="Moran D.A.P."/>
            <person name="Shinohara A."/>
            <person name="Yoshida Y."/>
            <person name="Fujiwara M."/>
            <person name="Mori M."/>
            <person name="Tomita M."/>
            <person name="Arakawa K."/>
        </authorList>
    </citation>
    <scope>NUCLEOTIDE SEQUENCE [LARGE SCALE GENOMIC DNA]</scope>
</reference>
<protein>
    <submittedName>
        <fullName evidence="1">Uncharacterized protein</fullName>
    </submittedName>
</protein>
<dbReference type="Proteomes" id="UP000499080">
    <property type="component" value="Unassembled WGS sequence"/>
</dbReference>
<proteinExistence type="predicted"/>
<sequence>MSGFYVKTSQTGVTPTCQSAAKSYKSWHIFVTVGRECLGSYVKTSQAGVTPTSQSIAKSYKIWHVFVTVGRECDKQLTHPRGSRPQRVNIRMLLHVLK</sequence>
<keyword evidence="2" id="KW-1185">Reference proteome</keyword>
<organism evidence="1 2">
    <name type="scientific">Araneus ventricosus</name>
    <name type="common">Orbweaver spider</name>
    <name type="synonym">Epeira ventricosa</name>
    <dbReference type="NCBI Taxonomy" id="182803"/>
    <lineage>
        <taxon>Eukaryota</taxon>
        <taxon>Metazoa</taxon>
        <taxon>Ecdysozoa</taxon>
        <taxon>Arthropoda</taxon>
        <taxon>Chelicerata</taxon>
        <taxon>Arachnida</taxon>
        <taxon>Araneae</taxon>
        <taxon>Araneomorphae</taxon>
        <taxon>Entelegynae</taxon>
        <taxon>Araneoidea</taxon>
        <taxon>Araneidae</taxon>
        <taxon>Araneus</taxon>
    </lineage>
</organism>
<dbReference type="AlphaFoldDB" id="A0A4Y2MSF6"/>
<gene>
    <name evidence="1" type="ORF">AVEN_164070_1</name>
</gene>
<accession>A0A4Y2MSF6</accession>
<name>A0A4Y2MSF6_ARAVE</name>
<evidence type="ECO:0000313" key="1">
    <source>
        <dbReference type="EMBL" id="GBN29603.1"/>
    </source>
</evidence>
<evidence type="ECO:0000313" key="2">
    <source>
        <dbReference type="Proteomes" id="UP000499080"/>
    </source>
</evidence>